<dbReference type="KEGG" id="mmt:Metme_4455"/>
<dbReference type="AlphaFoldDB" id="G0A4Q7"/>
<gene>
    <name evidence="2" type="ordered locus">Metme_4455</name>
</gene>
<feature type="domain" description="DUF4347" evidence="1">
    <location>
        <begin position="57"/>
        <end position="148"/>
    </location>
</feature>
<evidence type="ECO:0000259" key="1">
    <source>
        <dbReference type="Pfam" id="PF14252"/>
    </source>
</evidence>
<dbReference type="Proteomes" id="UP000008888">
    <property type="component" value="Chromosome"/>
</dbReference>
<proteinExistence type="predicted"/>
<name>G0A4Q7_METMM</name>
<reference key="2">
    <citation type="submission" date="2011-05" db="EMBL/GenBank/DDBJ databases">
        <title>Complete genome sequence of the aerobic marine methanotroph Methylomonas methanica MC09.</title>
        <authorList>
            <person name="Boden R."/>
            <person name="Cunliffe M."/>
            <person name="Scanlan J."/>
            <person name="Moussard H."/>
            <person name="Kits K.D."/>
            <person name="Klotz M."/>
            <person name="Jetten M."/>
            <person name="Vuilleumier S."/>
            <person name="Han J."/>
            <person name="Peters L."/>
            <person name="Mikhailova N."/>
            <person name="Teshima H."/>
            <person name="Tapia R."/>
            <person name="Kyrpides N."/>
            <person name="Ivanova N."/>
            <person name="Pagani I."/>
            <person name="Cheng J.-F."/>
            <person name="Goodwin L."/>
            <person name="Han C."/>
            <person name="Hauser L."/>
            <person name="Land M."/>
            <person name="Lapidus A."/>
            <person name="Lucas S."/>
            <person name="Pitluck S."/>
            <person name="Woyke T."/>
            <person name="Stein L.Y."/>
            <person name="Murrell C."/>
        </authorList>
    </citation>
    <scope>NUCLEOTIDE SEQUENCE</scope>
    <source>
        <strain>MC09</strain>
    </source>
</reference>
<dbReference type="Pfam" id="PF14252">
    <property type="entry name" value="DUF4347"/>
    <property type="match status" value="1"/>
</dbReference>
<reference evidence="3" key="3">
    <citation type="submission" date="2011-05" db="EMBL/GenBank/DDBJ databases">
        <title>Complete sequence of Methylomonas methanica MC09.</title>
        <authorList>
            <consortium name="US DOE Joint Genome Institute"/>
            <person name="Lucas S."/>
            <person name="Han J."/>
            <person name="Lapidus A."/>
            <person name="Cheng J.-F."/>
            <person name="Goodwin L."/>
            <person name="Pitluck S."/>
            <person name="Peters L."/>
            <person name="Mikhailova N."/>
            <person name="Teshima H."/>
            <person name="Han C."/>
            <person name="Tapia R."/>
            <person name="Land M."/>
            <person name="Hauser L."/>
            <person name="Kyrpides N."/>
            <person name="Ivanova N."/>
            <person name="Pagani I."/>
            <person name="Stein L."/>
            <person name="Woyke T."/>
        </authorList>
    </citation>
    <scope>NUCLEOTIDE SEQUENCE [LARGE SCALE GENOMIC DNA]</scope>
    <source>
        <strain evidence="3">MC09</strain>
    </source>
</reference>
<dbReference type="RefSeq" id="WP_013821011.1">
    <property type="nucleotide sequence ID" value="NC_015572.1"/>
</dbReference>
<dbReference type="InterPro" id="IPR025592">
    <property type="entry name" value="DUF4347"/>
</dbReference>
<evidence type="ECO:0000313" key="2">
    <source>
        <dbReference type="EMBL" id="AEG02798.1"/>
    </source>
</evidence>
<reference evidence="2 3" key="1">
    <citation type="journal article" date="2011" name="J. Bacteriol.">
        <title>Complete Genome Sequence of the Aerobic Marine Methanotroph Methylomonas methanica MC09.</title>
        <authorList>
            <person name="Boden R."/>
            <person name="Cunliffe M."/>
            <person name="Scanlan J."/>
            <person name="Moussard H."/>
            <person name="Kits K.D."/>
            <person name="Klotz M.G."/>
            <person name="Jetten M.S."/>
            <person name="Vuilleumier S."/>
            <person name="Han J."/>
            <person name="Peters L."/>
            <person name="Mikhailova N."/>
            <person name="Teshima H."/>
            <person name="Tapia R."/>
            <person name="Kyrpides N."/>
            <person name="Ivanova N."/>
            <person name="Pagani I."/>
            <person name="Cheng J.F."/>
            <person name="Goodwin L."/>
            <person name="Han C."/>
            <person name="Hauser L."/>
            <person name="Land M.L."/>
            <person name="Lapidus A."/>
            <person name="Lucas S."/>
            <person name="Pitluck S."/>
            <person name="Woyke T."/>
            <person name="Stein L."/>
            <person name="Murrell J.C."/>
        </authorList>
    </citation>
    <scope>NUCLEOTIDE SEQUENCE [LARGE SCALE GENOMIC DNA]</scope>
    <source>
        <strain evidence="2 3">MC09</strain>
    </source>
</reference>
<keyword evidence="3" id="KW-1185">Reference proteome</keyword>
<dbReference type="HOGENOM" id="CLU_1600778_0_0_6"/>
<dbReference type="EMBL" id="CP002738">
    <property type="protein sequence ID" value="AEG02798.1"/>
    <property type="molecule type" value="Genomic_DNA"/>
</dbReference>
<evidence type="ECO:0000313" key="3">
    <source>
        <dbReference type="Proteomes" id="UP000008888"/>
    </source>
</evidence>
<sequence>MTTVIDIIDAEDKYTANDIKSLLKDKGFSNFIEMPPSSNVILETVNRITHSTPLFSIKLLRFWGHGEAGMQCIAGKEYCITSTDFKHLEPLAQYFAKDALVEFHGCEVASLNKANNGEDFIQKLANLWNVRIRASTVEQKNMVDRTDWVKPVFEARPNTSGIFRVL</sequence>
<protein>
    <recommendedName>
        <fullName evidence="1">DUF4347 domain-containing protein</fullName>
    </recommendedName>
</protein>
<accession>G0A4Q7</accession>
<dbReference type="STRING" id="857087.Metme_4455"/>
<organism evidence="2 3">
    <name type="scientific">Methylomonas methanica (strain DSM 25384 / MC09)</name>
    <dbReference type="NCBI Taxonomy" id="857087"/>
    <lineage>
        <taxon>Bacteria</taxon>
        <taxon>Pseudomonadati</taxon>
        <taxon>Pseudomonadota</taxon>
        <taxon>Gammaproteobacteria</taxon>
        <taxon>Methylococcales</taxon>
        <taxon>Methylococcaceae</taxon>
        <taxon>Methylomonas</taxon>
    </lineage>
</organism>